<dbReference type="RefSeq" id="WP_109673488.1">
    <property type="nucleotide sequence ID" value="NZ_QGDT01000002.1"/>
</dbReference>
<proteinExistence type="predicted"/>
<feature type="chain" id="PRO_5016412001" evidence="1">
    <location>
        <begin position="22"/>
        <end position="202"/>
    </location>
</feature>
<accession>A0A316AS16</accession>
<keyword evidence="1" id="KW-0732">Signal</keyword>
<dbReference type="AlphaFoldDB" id="A0A316AS16"/>
<organism evidence="2 3">
    <name type="scientific">Dyadobacter jejuensis</name>
    <dbReference type="NCBI Taxonomy" id="1082580"/>
    <lineage>
        <taxon>Bacteria</taxon>
        <taxon>Pseudomonadati</taxon>
        <taxon>Bacteroidota</taxon>
        <taxon>Cytophagia</taxon>
        <taxon>Cytophagales</taxon>
        <taxon>Spirosomataceae</taxon>
        <taxon>Dyadobacter</taxon>
    </lineage>
</organism>
<evidence type="ECO:0000313" key="2">
    <source>
        <dbReference type="EMBL" id="PWJ59640.1"/>
    </source>
</evidence>
<protein>
    <submittedName>
        <fullName evidence="2">Uncharacterized protein</fullName>
    </submittedName>
</protein>
<reference evidence="2 3" key="1">
    <citation type="submission" date="2018-03" db="EMBL/GenBank/DDBJ databases">
        <title>Genomic Encyclopedia of Archaeal and Bacterial Type Strains, Phase II (KMG-II): from individual species to whole genera.</title>
        <authorList>
            <person name="Goeker M."/>
        </authorList>
    </citation>
    <scope>NUCLEOTIDE SEQUENCE [LARGE SCALE GENOMIC DNA]</scope>
    <source>
        <strain evidence="2 3">DSM 100346</strain>
    </source>
</reference>
<evidence type="ECO:0000256" key="1">
    <source>
        <dbReference type="SAM" id="SignalP"/>
    </source>
</evidence>
<sequence length="202" mass="22057">MKTLTKILLSLILLLSWSCSKDEAVLPEGYSANIRGIISPDIFSKLTNTGMKFNPGTNPPDLSGIYVLNPFVLVADWDPNDQSDVGTVCSCNAVVRFTNQSANKQSIHVDLKLGTGSNFTWNGYLSGEGNKFTFFVDWNGTFDGEPAQFVTVISGEISASGLLNYYDAAYIKGKGSNSPNVLVGEFRIRFDHDGFSEPTMVF</sequence>
<keyword evidence="3" id="KW-1185">Reference proteome</keyword>
<name>A0A316AS16_9BACT</name>
<gene>
    <name evidence="2" type="ORF">CLV98_102474</name>
</gene>
<evidence type="ECO:0000313" key="3">
    <source>
        <dbReference type="Proteomes" id="UP000245880"/>
    </source>
</evidence>
<dbReference type="EMBL" id="QGDT01000002">
    <property type="protein sequence ID" value="PWJ59640.1"/>
    <property type="molecule type" value="Genomic_DNA"/>
</dbReference>
<feature type="signal peptide" evidence="1">
    <location>
        <begin position="1"/>
        <end position="21"/>
    </location>
</feature>
<dbReference type="Proteomes" id="UP000245880">
    <property type="component" value="Unassembled WGS sequence"/>
</dbReference>
<comment type="caution">
    <text evidence="2">The sequence shown here is derived from an EMBL/GenBank/DDBJ whole genome shotgun (WGS) entry which is preliminary data.</text>
</comment>
<dbReference type="OrthoDB" id="673254at2"/>